<feature type="compositionally biased region" description="Basic and acidic residues" evidence="1">
    <location>
        <begin position="91"/>
        <end position="109"/>
    </location>
</feature>
<name>A0ABQ6JHJ7_9ACTN</name>
<feature type="compositionally biased region" description="Low complexity" evidence="1">
    <location>
        <begin position="41"/>
        <end position="55"/>
    </location>
</feature>
<dbReference type="EMBL" id="BSUZ01000001">
    <property type="protein sequence ID" value="GMA87299.1"/>
    <property type="molecule type" value="Genomic_DNA"/>
</dbReference>
<sequence>MYASRSCGYAGSSGTYALPARSVASTATTISTERSRHTATGACGPAPARRSRAASRSAAASRLAVGARPGAVEDGDDVGVLVRAVGERAVEERGGAGDEGHGLPDREEWSVLWTRQRT</sequence>
<proteinExistence type="predicted"/>
<protein>
    <submittedName>
        <fullName evidence="2">Uncharacterized protein</fullName>
    </submittedName>
</protein>
<feature type="region of interest" description="Disordered" evidence="1">
    <location>
        <begin position="91"/>
        <end position="118"/>
    </location>
</feature>
<keyword evidence="3" id="KW-1185">Reference proteome</keyword>
<gene>
    <name evidence="2" type="ORF">GCM10025868_25490</name>
</gene>
<dbReference type="Proteomes" id="UP001157017">
    <property type="component" value="Unassembled WGS sequence"/>
</dbReference>
<accession>A0ABQ6JHJ7</accession>
<comment type="caution">
    <text evidence="2">The sequence shown here is derived from an EMBL/GenBank/DDBJ whole genome shotgun (WGS) entry which is preliminary data.</text>
</comment>
<reference evidence="3" key="1">
    <citation type="journal article" date="2019" name="Int. J. Syst. Evol. Microbiol.">
        <title>The Global Catalogue of Microorganisms (GCM) 10K type strain sequencing project: providing services to taxonomists for standard genome sequencing and annotation.</title>
        <authorList>
            <consortium name="The Broad Institute Genomics Platform"/>
            <consortium name="The Broad Institute Genome Sequencing Center for Infectious Disease"/>
            <person name="Wu L."/>
            <person name="Ma J."/>
        </authorList>
    </citation>
    <scope>NUCLEOTIDE SEQUENCE [LARGE SCALE GENOMIC DNA]</scope>
    <source>
        <strain evidence="3">NBRC 108730</strain>
    </source>
</reference>
<evidence type="ECO:0000256" key="1">
    <source>
        <dbReference type="SAM" id="MobiDB-lite"/>
    </source>
</evidence>
<evidence type="ECO:0000313" key="2">
    <source>
        <dbReference type="EMBL" id="GMA87299.1"/>
    </source>
</evidence>
<organism evidence="2 3">
    <name type="scientific">Angustibacter aerolatus</name>
    <dbReference type="NCBI Taxonomy" id="1162965"/>
    <lineage>
        <taxon>Bacteria</taxon>
        <taxon>Bacillati</taxon>
        <taxon>Actinomycetota</taxon>
        <taxon>Actinomycetes</taxon>
        <taxon>Kineosporiales</taxon>
        <taxon>Kineosporiaceae</taxon>
    </lineage>
</organism>
<evidence type="ECO:0000313" key="3">
    <source>
        <dbReference type="Proteomes" id="UP001157017"/>
    </source>
</evidence>
<feature type="region of interest" description="Disordered" evidence="1">
    <location>
        <begin position="27"/>
        <end position="55"/>
    </location>
</feature>